<feature type="region of interest" description="Disordered" evidence="1">
    <location>
        <begin position="55"/>
        <end position="83"/>
    </location>
</feature>
<proteinExistence type="predicted"/>
<sequence length="83" mass="9766">MDQIKSPPSRRLFLPVGRKVLAWHRSDQMHVDNYAEQRRRRRIYDVVLMLTPAQGAAKRQNERRHQLAGQTEAENDARLIQCS</sequence>
<reference evidence="2 3" key="1">
    <citation type="submission" date="2015-01" db="EMBL/GenBank/DDBJ databases">
        <title>Evolution of Trichinella species and genotypes.</title>
        <authorList>
            <person name="Korhonen P.K."/>
            <person name="Edoardo P."/>
            <person name="Giuseppe L.R."/>
            <person name="Gasser R.B."/>
        </authorList>
    </citation>
    <scope>NUCLEOTIDE SEQUENCE [LARGE SCALE GENOMIC DNA]</scope>
    <source>
        <strain evidence="2">ISS176</strain>
    </source>
</reference>
<dbReference type="AlphaFoldDB" id="A0A0V1JLP4"/>
<comment type="caution">
    <text evidence="2">The sequence shown here is derived from an EMBL/GenBank/DDBJ whole genome shotgun (WGS) entry which is preliminary data.</text>
</comment>
<dbReference type="EMBL" id="JYDV01000083">
    <property type="protein sequence ID" value="KRZ35863.1"/>
    <property type="molecule type" value="Genomic_DNA"/>
</dbReference>
<accession>A0A0V1JLP4</accession>
<evidence type="ECO:0000313" key="3">
    <source>
        <dbReference type="Proteomes" id="UP000054826"/>
    </source>
</evidence>
<organism evidence="2 3">
    <name type="scientific">Trichinella pseudospiralis</name>
    <name type="common">Parasitic roundworm</name>
    <dbReference type="NCBI Taxonomy" id="6337"/>
    <lineage>
        <taxon>Eukaryota</taxon>
        <taxon>Metazoa</taxon>
        <taxon>Ecdysozoa</taxon>
        <taxon>Nematoda</taxon>
        <taxon>Enoplea</taxon>
        <taxon>Dorylaimia</taxon>
        <taxon>Trichinellida</taxon>
        <taxon>Trichinellidae</taxon>
        <taxon>Trichinella</taxon>
    </lineage>
</organism>
<evidence type="ECO:0000256" key="1">
    <source>
        <dbReference type="SAM" id="MobiDB-lite"/>
    </source>
</evidence>
<gene>
    <name evidence="2" type="ORF">T4C_113</name>
</gene>
<protein>
    <submittedName>
        <fullName evidence="2">Uncharacterized protein</fullName>
    </submittedName>
</protein>
<dbReference type="Proteomes" id="UP000054826">
    <property type="component" value="Unassembled WGS sequence"/>
</dbReference>
<name>A0A0V1JLP4_TRIPS</name>
<evidence type="ECO:0000313" key="2">
    <source>
        <dbReference type="EMBL" id="KRZ35863.1"/>
    </source>
</evidence>